<evidence type="ECO:0000256" key="2">
    <source>
        <dbReference type="ARBA" id="ARBA00004746"/>
    </source>
</evidence>
<dbReference type="SUPFAM" id="SSF53335">
    <property type="entry name" value="S-adenosyl-L-methionine-dependent methyltransferases"/>
    <property type="match status" value="1"/>
</dbReference>
<organism evidence="9">
    <name type="scientific">marine metagenome</name>
    <dbReference type="NCBI Taxonomy" id="408172"/>
    <lineage>
        <taxon>unclassified sequences</taxon>
        <taxon>metagenomes</taxon>
        <taxon>ecological metagenomes</taxon>
    </lineage>
</organism>
<keyword evidence="5" id="KW-0808">Transferase</keyword>
<dbReference type="GO" id="GO:0102130">
    <property type="term" value="F:malonyl-CoA methyltransferase activity"/>
    <property type="evidence" value="ECO:0007669"/>
    <property type="project" value="UniProtKB-EC"/>
</dbReference>
<evidence type="ECO:0000256" key="1">
    <source>
        <dbReference type="ARBA" id="ARBA00000852"/>
    </source>
</evidence>
<dbReference type="EMBL" id="UINC01035633">
    <property type="protein sequence ID" value="SVB28344.1"/>
    <property type="molecule type" value="Genomic_DNA"/>
</dbReference>
<dbReference type="PANTHER" id="PTHR13090">
    <property type="entry name" value="ARGININE-HYDROXYLASE NDUFAF5, MITOCHONDRIAL"/>
    <property type="match status" value="1"/>
</dbReference>
<comment type="catalytic activity">
    <reaction evidence="1">
        <text>malonyl-[ACP] + S-adenosyl-L-methionine = malonyl-[ACP] methyl ester + S-adenosyl-L-homocysteine</text>
        <dbReference type="Rhea" id="RHEA:17105"/>
        <dbReference type="Rhea" id="RHEA-COMP:9623"/>
        <dbReference type="Rhea" id="RHEA-COMP:9954"/>
        <dbReference type="ChEBI" id="CHEBI:57856"/>
        <dbReference type="ChEBI" id="CHEBI:59789"/>
        <dbReference type="ChEBI" id="CHEBI:78449"/>
        <dbReference type="ChEBI" id="CHEBI:78845"/>
        <dbReference type="EC" id="2.1.1.197"/>
    </reaction>
</comment>
<evidence type="ECO:0000256" key="3">
    <source>
        <dbReference type="ARBA" id="ARBA00012327"/>
    </source>
</evidence>
<evidence type="ECO:0000256" key="5">
    <source>
        <dbReference type="ARBA" id="ARBA00022679"/>
    </source>
</evidence>
<evidence type="ECO:0000256" key="6">
    <source>
        <dbReference type="ARBA" id="ARBA00022691"/>
    </source>
</evidence>
<dbReference type="InterPro" id="IPR050602">
    <property type="entry name" value="Malonyl-ACP_OMT"/>
</dbReference>
<evidence type="ECO:0000313" key="9">
    <source>
        <dbReference type="EMBL" id="SVB28344.1"/>
    </source>
</evidence>
<dbReference type="CDD" id="cd02440">
    <property type="entry name" value="AdoMet_MTases"/>
    <property type="match status" value="1"/>
</dbReference>
<dbReference type="GO" id="GO:0032259">
    <property type="term" value="P:methylation"/>
    <property type="evidence" value="ECO:0007669"/>
    <property type="project" value="UniProtKB-KW"/>
</dbReference>
<evidence type="ECO:0000256" key="4">
    <source>
        <dbReference type="ARBA" id="ARBA00022603"/>
    </source>
</evidence>
<dbReference type="Gene3D" id="3.40.50.150">
    <property type="entry name" value="Vaccinia Virus protein VP39"/>
    <property type="match status" value="1"/>
</dbReference>
<dbReference type="GO" id="GO:0010340">
    <property type="term" value="F:carboxyl-O-methyltransferase activity"/>
    <property type="evidence" value="ECO:0007669"/>
    <property type="project" value="InterPro"/>
</dbReference>
<keyword evidence="4" id="KW-0489">Methyltransferase</keyword>
<dbReference type="HAMAP" id="MF_00835">
    <property type="entry name" value="BioC"/>
    <property type="match status" value="1"/>
</dbReference>
<evidence type="ECO:0000259" key="8">
    <source>
        <dbReference type="Pfam" id="PF08241"/>
    </source>
</evidence>
<keyword evidence="7" id="KW-0093">Biotin biosynthesis</keyword>
<reference evidence="9" key="1">
    <citation type="submission" date="2018-05" db="EMBL/GenBank/DDBJ databases">
        <authorList>
            <person name="Lanie J.A."/>
            <person name="Ng W.-L."/>
            <person name="Kazmierczak K.M."/>
            <person name="Andrzejewski T.M."/>
            <person name="Davidsen T.M."/>
            <person name="Wayne K.J."/>
            <person name="Tettelin H."/>
            <person name="Glass J.I."/>
            <person name="Rusch D."/>
            <person name="Podicherti R."/>
            <person name="Tsui H.-C.T."/>
            <person name="Winkler M.E."/>
        </authorList>
    </citation>
    <scope>NUCLEOTIDE SEQUENCE</scope>
</reference>
<dbReference type="UniPathway" id="UPA00078"/>
<comment type="pathway">
    <text evidence="2">Cofactor biosynthesis; biotin biosynthesis.</text>
</comment>
<dbReference type="Pfam" id="PF08241">
    <property type="entry name" value="Methyltransf_11"/>
    <property type="match status" value="1"/>
</dbReference>
<sequence>MAKSSAELERSAIKRHFSEAASSFDSAALLHQRVAEELADRLQYVRLSPAVALDLGCATGFCTALLAERYPQIQLIGLDLSCAMLTQNAMLKTRAVRVAGDAESLPLVEQSVDLVVSNLLLPWCEPANLFGEVHRVLRPAGVFVFSSLGPDTLKELKRAWSIVDDTPHVHAFMDMHNLGDTLVAAGFAEPVMDIEVLTMTYDTLSGLLDDLRATGGSNALHARRRTLTGRYRAERLQTAYESFRGADGRLPSTWEIVYGVAWRPERSVASETDGVGVPVRLGN</sequence>
<accession>A0A382CR99</accession>
<name>A0A382CR99_9ZZZZ</name>
<feature type="domain" description="Methyltransferase type 11" evidence="8">
    <location>
        <begin position="53"/>
        <end position="145"/>
    </location>
</feature>
<proteinExistence type="inferred from homology"/>
<dbReference type="InterPro" id="IPR013216">
    <property type="entry name" value="Methyltransf_11"/>
</dbReference>
<evidence type="ECO:0000256" key="7">
    <source>
        <dbReference type="ARBA" id="ARBA00022756"/>
    </source>
</evidence>
<keyword evidence="6" id="KW-0949">S-adenosyl-L-methionine</keyword>
<dbReference type="GO" id="GO:0009102">
    <property type="term" value="P:biotin biosynthetic process"/>
    <property type="evidence" value="ECO:0007669"/>
    <property type="project" value="UniProtKB-UniPathway"/>
</dbReference>
<dbReference type="NCBIfam" id="TIGR02072">
    <property type="entry name" value="BioC"/>
    <property type="match status" value="1"/>
</dbReference>
<dbReference type="InterPro" id="IPR029063">
    <property type="entry name" value="SAM-dependent_MTases_sf"/>
</dbReference>
<gene>
    <name evidence="9" type="ORF">METZ01_LOCUS181198</name>
</gene>
<protein>
    <recommendedName>
        <fullName evidence="3">malonyl-[acyl-carrier protein] O-methyltransferase</fullName>
        <ecNumber evidence="3">2.1.1.197</ecNumber>
    </recommendedName>
</protein>
<dbReference type="PANTHER" id="PTHR13090:SF1">
    <property type="entry name" value="ARGININE-HYDROXYLASE NDUFAF5, MITOCHONDRIAL"/>
    <property type="match status" value="1"/>
</dbReference>
<dbReference type="GO" id="GO:0008757">
    <property type="term" value="F:S-adenosylmethionine-dependent methyltransferase activity"/>
    <property type="evidence" value="ECO:0007669"/>
    <property type="project" value="InterPro"/>
</dbReference>
<dbReference type="InterPro" id="IPR011814">
    <property type="entry name" value="BioC"/>
</dbReference>
<dbReference type="EC" id="2.1.1.197" evidence="3"/>
<dbReference type="AlphaFoldDB" id="A0A382CR99"/>